<comment type="caution">
    <text evidence="1">The sequence shown here is derived from an EMBL/GenBank/DDBJ whole genome shotgun (WGS) entry which is preliminary data.</text>
</comment>
<dbReference type="EMBL" id="CM037020">
    <property type="protein sequence ID" value="KAH7671146.1"/>
    <property type="molecule type" value="Genomic_DNA"/>
</dbReference>
<sequence length="177" mass="18997">MNETPPSTSSPPHRCHLRRRTRSSGSSTSSFSSSSPFSSSPSPLPHLSSIPFSWEHLPGVPKIPRIPSSLPSPLLPLPPLPKPSLAPPRRKKPDPPIPIIDPFSAALAECAKDTPTPSSDPSNLDAFWRRGAALSGRRPLSIRFALPDLYSSCKTACSVSDSTIPISRSSSLTRRST</sequence>
<proteinExistence type="predicted"/>
<protein>
    <submittedName>
        <fullName evidence="1">Uncharacterized protein</fullName>
    </submittedName>
</protein>
<organism evidence="1 2">
    <name type="scientific">Dioscorea alata</name>
    <name type="common">Purple yam</name>
    <dbReference type="NCBI Taxonomy" id="55571"/>
    <lineage>
        <taxon>Eukaryota</taxon>
        <taxon>Viridiplantae</taxon>
        <taxon>Streptophyta</taxon>
        <taxon>Embryophyta</taxon>
        <taxon>Tracheophyta</taxon>
        <taxon>Spermatophyta</taxon>
        <taxon>Magnoliopsida</taxon>
        <taxon>Liliopsida</taxon>
        <taxon>Dioscoreales</taxon>
        <taxon>Dioscoreaceae</taxon>
        <taxon>Dioscorea</taxon>
    </lineage>
</organism>
<dbReference type="Proteomes" id="UP000827976">
    <property type="component" value="Chromosome 10"/>
</dbReference>
<gene>
    <name evidence="1" type="ORF">IHE45_10G072900</name>
</gene>
<evidence type="ECO:0000313" key="2">
    <source>
        <dbReference type="Proteomes" id="UP000827976"/>
    </source>
</evidence>
<accession>A0ACB7VC76</accession>
<evidence type="ECO:0000313" key="1">
    <source>
        <dbReference type="EMBL" id="KAH7671146.1"/>
    </source>
</evidence>
<name>A0ACB7VC76_DIOAL</name>
<keyword evidence="2" id="KW-1185">Reference proteome</keyword>
<reference evidence="2" key="1">
    <citation type="journal article" date="2022" name="Nat. Commun.">
        <title>Chromosome evolution and the genetic basis of agronomically important traits in greater yam.</title>
        <authorList>
            <person name="Bredeson J.V."/>
            <person name="Lyons J.B."/>
            <person name="Oniyinde I.O."/>
            <person name="Okereke N.R."/>
            <person name="Kolade O."/>
            <person name="Nnabue I."/>
            <person name="Nwadili C.O."/>
            <person name="Hribova E."/>
            <person name="Parker M."/>
            <person name="Nwogha J."/>
            <person name="Shu S."/>
            <person name="Carlson J."/>
            <person name="Kariba R."/>
            <person name="Muthemba S."/>
            <person name="Knop K."/>
            <person name="Barton G.J."/>
            <person name="Sherwood A.V."/>
            <person name="Lopez-Montes A."/>
            <person name="Asiedu R."/>
            <person name="Jamnadass R."/>
            <person name="Muchugi A."/>
            <person name="Goodstein D."/>
            <person name="Egesi C.N."/>
            <person name="Featherston J."/>
            <person name="Asfaw A."/>
            <person name="Simpson G.G."/>
            <person name="Dolezel J."/>
            <person name="Hendre P.S."/>
            <person name="Van Deynze A."/>
            <person name="Kumar P.L."/>
            <person name="Obidiegwu J.E."/>
            <person name="Bhattacharjee R."/>
            <person name="Rokhsar D.S."/>
        </authorList>
    </citation>
    <scope>NUCLEOTIDE SEQUENCE [LARGE SCALE GENOMIC DNA]</scope>
    <source>
        <strain evidence="2">cv. TDa95/00328</strain>
    </source>
</reference>